<reference evidence="1 2" key="1">
    <citation type="submission" date="2019-07" db="EMBL/GenBank/DDBJ databases">
        <title>Genomic Encyclopedia of Type Strains, Phase III (KMG-III): the genomes of soil and plant-associated and newly described type strains.</title>
        <authorList>
            <person name="Whitman W."/>
        </authorList>
    </citation>
    <scope>NUCLEOTIDE SEQUENCE [LARGE SCALE GENOMIC DNA]</scope>
    <source>
        <strain evidence="1 2">BL24</strain>
    </source>
</reference>
<name>A0A5S5CFR8_9BACL</name>
<dbReference type="AlphaFoldDB" id="A0A5S5CFR8"/>
<evidence type="ECO:0000313" key="1">
    <source>
        <dbReference type="EMBL" id="TYP78251.1"/>
    </source>
</evidence>
<accession>A0A5S5CFR8</accession>
<protein>
    <submittedName>
        <fullName evidence="1">Uncharacterized protein</fullName>
    </submittedName>
</protein>
<gene>
    <name evidence="1" type="ORF">BCM02_102828</name>
</gene>
<sequence length="44" mass="5273">MKSGKKVVPFRTKPVPLKDRTQDEIMADRKKKREAIMNKYRPKE</sequence>
<dbReference type="EMBL" id="VNHS01000002">
    <property type="protein sequence ID" value="TYP78251.1"/>
    <property type="molecule type" value="Genomic_DNA"/>
</dbReference>
<evidence type="ECO:0000313" key="2">
    <source>
        <dbReference type="Proteomes" id="UP000323257"/>
    </source>
</evidence>
<proteinExistence type="predicted"/>
<keyword evidence="2" id="KW-1185">Reference proteome</keyword>
<comment type="caution">
    <text evidence="1">The sequence shown here is derived from an EMBL/GenBank/DDBJ whole genome shotgun (WGS) entry which is preliminary data.</text>
</comment>
<organism evidence="1 2">
    <name type="scientific">Paenibacillus methanolicus</name>
    <dbReference type="NCBI Taxonomy" id="582686"/>
    <lineage>
        <taxon>Bacteria</taxon>
        <taxon>Bacillati</taxon>
        <taxon>Bacillota</taxon>
        <taxon>Bacilli</taxon>
        <taxon>Bacillales</taxon>
        <taxon>Paenibacillaceae</taxon>
        <taxon>Paenibacillus</taxon>
    </lineage>
</organism>
<dbReference type="Proteomes" id="UP000323257">
    <property type="component" value="Unassembled WGS sequence"/>
</dbReference>